<dbReference type="GO" id="GO:0005737">
    <property type="term" value="C:cytoplasm"/>
    <property type="evidence" value="ECO:0007669"/>
    <property type="project" value="UniProtKB-SubCell"/>
</dbReference>
<evidence type="ECO:0000256" key="8">
    <source>
        <dbReference type="ARBA" id="ARBA00023125"/>
    </source>
</evidence>
<keyword evidence="10 11" id="KW-0804">Transcription</keyword>
<reference evidence="14 15" key="1">
    <citation type="submission" date="2018-05" db="EMBL/GenBank/DDBJ databases">
        <title>Brachybacterium sp. M1HQ-2T, whole genome shotgun sequence.</title>
        <authorList>
            <person name="Tuo L."/>
        </authorList>
    </citation>
    <scope>NUCLEOTIDE SEQUENCE [LARGE SCALE GENOMIC DNA]</scope>
    <source>
        <strain evidence="14 15">M1HQ-2</strain>
    </source>
</reference>
<comment type="cofactor">
    <cofactor evidence="11">
        <name>[4Fe-4S] cluster</name>
        <dbReference type="ChEBI" id="CHEBI:49883"/>
    </cofactor>
    <text evidence="11">Binds 1 [4Fe-4S] cluster per subunit. Following nitrosylation of the [4Fe-4S] cluster binds 1 [4Fe-8(NO)] cluster per subunit.</text>
</comment>
<feature type="region of interest" description="Disordered" evidence="12">
    <location>
        <begin position="1"/>
        <end position="24"/>
    </location>
</feature>
<keyword evidence="11" id="KW-0963">Cytoplasm</keyword>
<proteinExistence type="inferred from homology"/>
<dbReference type="OrthoDB" id="5244115at2"/>
<evidence type="ECO:0000256" key="12">
    <source>
        <dbReference type="SAM" id="MobiDB-lite"/>
    </source>
</evidence>
<dbReference type="GO" id="GO:0047134">
    <property type="term" value="F:protein-disulfide reductase [NAD(P)H] activity"/>
    <property type="evidence" value="ECO:0007669"/>
    <property type="project" value="TreeGrafter"/>
</dbReference>
<gene>
    <name evidence="11" type="primary">whiB</name>
    <name evidence="14" type="ORF">DEO23_07990</name>
</gene>
<sequence>MTDVLTRSDPTTSPDIHHDAAPSATLPCQDIEAADLFFSERPADLESAKQLCADCPLKALCLEGALERGEPWGVWGGEILENGAVIAFKRGRGRPRKNAA</sequence>
<keyword evidence="6 11" id="KW-0411">Iron-sulfur</keyword>
<evidence type="ECO:0000313" key="14">
    <source>
        <dbReference type="EMBL" id="PWH06839.1"/>
    </source>
</evidence>
<dbReference type="GO" id="GO:0051539">
    <property type="term" value="F:4 iron, 4 sulfur cluster binding"/>
    <property type="evidence" value="ECO:0007669"/>
    <property type="project" value="UniProtKB-UniRule"/>
</dbReference>
<dbReference type="PANTHER" id="PTHR38839:SF2">
    <property type="entry name" value="TRANSCRIPTIONAL REGULATOR WHIB7-RELATED"/>
    <property type="match status" value="1"/>
</dbReference>
<keyword evidence="3 11" id="KW-0004">4Fe-4S</keyword>
<dbReference type="AlphaFoldDB" id="A0A2U2RLU0"/>
<evidence type="ECO:0000256" key="9">
    <source>
        <dbReference type="ARBA" id="ARBA00023157"/>
    </source>
</evidence>
<evidence type="ECO:0000313" key="15">
    <source>
        <dbReference type="Proteomes" id="UP000245590"/>
    </source>
</evidence>
<dbReference type="EMBL" id="QFKX01000002">
    <property type="protein sequence ID" value="PWH06839.1"/>
    <property type="molecule type" value="Genomic_DNA"/>
</dbReference>
<feature type="domain" description="4Fe-4S Wbl-type" evidence="13">
    <location>
        <begin position="27"/>
        <end position="85"/>
    </location>
</feature>
<feature type="binding site" evidence="11">
    <location>
        <position position="61"/>
    </location>
    <ligand>
        <name>[4Fe-4S] cluster</name>
        <dbReference type="ChEBI" id="CHEBI:49883"/>
    </ligand>
</feature>
<evidence type="ECO:0000256" key="3">
    <source>
        <dbReference type="ARBA" id="ARBA00022485"/>
    </source>
</evidence>
<dbReference type="InterPro" id="IPR003482">
    <property type="entry name" value="Whib"/>
</dbReference>
<dbReference type="PANTHER" id="PTHR38839">
    <property type="entry name" value="TRANSCRIPTIONAL REGULATOR WHID-RELATED"/>
    <property type="match status" value="1"/>
</dbReference>
<dbReference type="GO" id="GO:0045892">
    <property type="term" value="P:negative regulation of DNA-templated transcription"/>
    <property type="evidence" value="ECO:0007669"/>
    <property type="project" value="TreeGrafter"/>
</dbReference>
<dbReference type="GO" id="GO:0045454">
    <property type="term" value="P:cell redox homeostasis"/>
    <property type="evidence" value="ECO:0007669"/>
    <property type="project" value="TreeGrafter"/>
</dbReference>
<dbReference type="Proteomes" id="UP000245590">
    <property type="component" value="Unassembled WGS sequence"/>
</dbReference>
<keyword evidence="5 11" id="KW-0408">Iron</keyword>
<comment type="PTM">
    <text evidence="11">Upon Fe-S cluster removal intramolecular disulfide bonds are formed.</text>
</comment>
<keyword evidence="7 11" id="KW-0805">Transcription regulation</keyword>
<evidence type="ECO:0000256" key="10">
    <source>
        <dbReference type="ARBA" id="ARBA00023163"/>
    </source>
</evidence>
<evidence type="ECO:0000256" key="4">
    <source>
        <dbReference type="ARBA" id="ARBA00022723"/>
    </source>
</evidence>
<evidence type="ECO:0000256" key="6">
    <source>
        <dbReference type="ARBA" id="ARBA00023014"/>
    </source>
</evidence>
<comment type="function">
    <text evidence="11">Acts as a transcriptional regulator. Probably redox-responsive. The apo- but not holo-form probably binds DNA.</text>
</comment>
<keyword evidence="4 11" id="KW-0479">Metal-binding</keyword>
<evidence type="ECO:0000256" key="1">
    <source>
        <dbReference type="ARBA" id="ARBA00004496"/>
    </source>
</evidence>
<evidence type="ECO:0000256" key="7">
    <source>
        <dbReference type="ARBA" id="ARBA00023015"/>
    </source>
</evidence>
<evidence type="ECO:0000259" key="13">
    <source>
        <dbReference type="PROSITE" id="PS51674"/>
    </source>
</evidence>
<protein>
    <recommendedName>
        <fullName evidence="11">Transcriptional regulator WhiB</fullName>
    </recommendedName>
</protein>
<comment type="caution">
    <text evidence="14">The sequence shown here is derived from an EMBL/GenBank/DDBJ whole genome shotgun (WGS) entry which is preliminary data.</text>
</comment>
<comment type="similarity">
    <text evidence="2 11">Belongs to the WhiB family.</text>
</comment>
<dbReference type="Pfam" id="PF02467">
    <property type="entry name" value="Whib"/>
    <property type="match status" value="1"/>
</dbReference>
<evidence type="ECO:0000256" key="2">
    <source>
        <dbReference type="ARBA" id="ARBA00006597"/>
    </source>
</evidence>
<accession>A0A2U2RLU0</accession>
<feature type="binding site" evidence="11">
    <location>
        <position position="52"/>
    </location>
    <ligand>
        <name>[4Fe-4S] cluster</name>
        <dbReference type="ChEBI" id="CHEBI:49883"/>
    </ligand>
</feature>
<organism evidence="14 15">
    <name type="scientific">Brachybacterium endophyticum</name>
    <dbReference type="NCBI Taxonomy" id="2182385"/>
    <lineage>
        <taxon>Bacteria</taxon>
        <taxon>Bacillati</taxon>
        <taxon>Actinomycetota</taxon>
        <taxon>Actinomycetes</taxon>
        <taxon>Micrococcales</taxon>
        <taxon>Dermabacteraceae</taxon>
        <taxon>Brachybacterium</taxon>
    </lineage>
</organism>
<comment type="PTM">
    <text evidence="11">The Fe-S cluster can be nitrosylated by nitric oxide (NO).</text>
</comment>
<evidence type="ECO:0000256" key="11">
    <source>
        <dbReference type="HAMAP-Rule" id="MF_01479"/>
    </source>
</evidence>
<dbReference type="HAMAP" id="MF_01479">
    <property type="entry name" value="WhiB"/>
    <property type="match status" value="1"/>
</dbReference>
<name>A0A2U2RLU0_9MICO</name>
<dbReference type="InterPro" id="IPR034768">
    <property type="entry name" value="4FE4S_WBL"/>
</dbReference>
<keyword evidence="9 11" id="KW-1015">Disulfide bond</keyword>
<dbReference type="GO" id="GO:0046872">
    <property type="term" value="F:metal ion binding"/>
    <property type="evidence" value="ECO:0007669"/>
    <property type="project" value="UniProtKB-KW"/>
</dbReference>
<comment type="subcellular location">
    <subcellularLocation>
        <location evidence="1 11">Cytoplasm</location>
    </subcellularLocation>
</comment>
<evidence type="ECO:0000256" key="5">
    <source>
        <dbReference type="ARBA" id="ARBA00023004"/>
    </source>
</evidence>
<dbReference type="GO" id="GO:0003677">
    <property type="term" value="F:DNA binding"/>
    <property type="evidence" value="ECO:0007669"/>
    <property type="project" value="UniProtKB-UniRule"/>
</dbReference>
<keyword evidence="8 11" id="KW-0238">DNA-binding</keyword>
<dbReference type="GO" id="GO:0035731">
    <property type="term" value="F:dinitrosyl-iron complex binding"/>
    <property type="evidence" value="ECO:0007669"/>
    <property type="project" value="UniProtKB-UniRule"/>
</dbReference>
<feature type="binding site" evidence="11">
    <location>
        <position position="55"/>
    </location>
    <ligand>
        <name>[4Fe-4S] cluster</name>
        <dbReference type="ChEBI" id="CHEBI:49883"/>
    </ligand>
</feature>
<keyword evidence="15" id="KW-1185">Reference proteome</keyword>
<dbReference type="PROSITE" id="PS51674">
    <property type="entry name" value="4FE4S_WBL"/>
    <property type="match status" value="1"/>
</dbReference>
<dbReference type="RefSeq" id="WP_109275434.1">
    <property type="nucleotide sequence ID" value="NZ_QFKX01000002.1"/>
</dbReference>
<feature type="binding site" evidence="11">
    <location>
        <position position="28"/>
    </location>
    <ligand>
        <name>[4Fe-4S] cluster</name>
        <dbReference type="ChEBI" id="CHEBI:49883"/>
    </ligand>
</feature>